<dbReference type="GO" id="GO:0008705">
    <property type="term" value="F:methionine synthase activity"/>
    <property type="evidence" value="ECO:0007669"/>
    <property type="project" value="UniProtKB-UniRule"/>
</dbReference>
<evidence type="ECO:0000256" key="23">
    <source>
        <dbReference type="PIRSR" id="PIRSR000381-2"/>
    </source>
</evidence>
<dbReference type="InterPro" id="IPR050554">
    <property type="entry name" value="Met_Synthase/Corrinoid"/>
</dbReference>
<comment type="function">
    <text evidence="18 21">Catalyzes the transfer of a methyl group from methyl-cobalamin to homocysteine, yielding enzyme-bound cob(I)alamin and methionine. Subsequently, remethylates the cofactor using methyltetrahydrofolate.</text>
</comment>
<dbReference type="RefSeq" id="WP_136931462.1">
    <property type="nucleotide sequence ID" value="NZ_SSMQ01000026.1"/>
</dbReference>
<dbReference type="GO" id="GO:0031419">
    <property type="term" value="F:cobalamin binding"/>
    <property type="evidence" value="ECO:0007669"/>
    <property type="project" value="UniProtKB-UniRule"/>
</dbReference>
<dbReference type="EC" id="2.1.1.13" evidence="6 20"/>
<dbReference type="Pfam" id="PF02574">
    <property type="entry name" value="S-methyl_trans"/>
    <property type="match status" value="1"/>
</dbReference>
<gene>
    <name evidence="31" type="primary">metH</name>
    <name evidence="31" type="ORF">E8A74_24360</name>
</gene>
<evidence type="ECO:0000256" key="4">
    <source>
        <dbReference type="ARBA" id="ARBA00005178"/>
    </source>
</evidence>
<comment type="catalytic activity">
    <reaction evidence="1 21">
        <text>(6S)-5-methyl-5,6,7,8-tetrahydrofolate + L-homocysteine = (6S)-5,6,7,8-tetrahydrofolate + L-methionine</text>
        <dbReference type="Rhea" id="RHEA:11172"/>
        <dbReference type="ChEBI" id="CHEBI:18608"/>
        <dbReference type="ChEBI" id="CHEBI:57453"/>
        <dbReference type="ChEBI" id="CHEBI:57844"/>
        <dbReference type="ChEBI" id="CHEBI:58199"/>
        <dbReference type="EC" id="2.1.1.13"/>
    </reaction>
</comment>
<keyword evidence="11 21" id="KW-0808">Transferase</keyword>
<dbReference type="InterPro" id="IPR033706">
    <property type="entry name" value="Met_synthase_B12-bd"/>
</dbReference>
<evidence type="ECO:0000256" key="24">
    <source>
        <dbReference type="PROSITE-ProRule" id="PRU00333"/>
    </source>
</evidence>
<feature type="binding site" evidence="23">
    <location>
        <position position="840"/>
    </location>
    <ligand>
        <name>methylcob(III)alamin</name>
        <dbReference type="ChEBI" id="CHEBI:28115"/>
    </ligand>
</feature>
<dbReference type="CDD" id="cd00740">
    <property type="entry name" value="MeTr"/>
    <property type="match status" value="1"/>
</dbReference>
<dbReference type="GO" id="GO:0046653">
    <property type="term" value="P:tetrahydrofolate metabolic process"/>
    <property type="evidence" value="ECO:0007669"/>
    <property type="project" value="TreeGrafter"/>
</dbReference>
<dbReference type="InterPro" id="IPR037010">
    <property type="entry name" value="VitB12-dep_Met_synth_activ_sf"/>
</dbReference>
<dbReference type="Gene3D" id="1.10.1240.10">
    <property type="entry name" value="Methionine synthase domain"/>
    <property type="match status" value="1"/>
</dbReference>
<dbReference type="InterPro" id="IPR036589">
    <property type="entry name" value="HCY_dom_sf"/>
</dbReference>
<dbReference type="Gene3D" id="1.10.288.10">
    <property type="entry name" value="Cobalamin-dependent Methionine Synthase, domain 2"/>
    <property type="match status" value="1"/>
</dbReference>
<comment type="caution">
    <text evidence="31">The sequence shown here is derived from an EMBL/GenBank/DDBJ whole genome shotgun (WGS) entry which is preliminary data.</text>
</comment>
<dbReference type="Pfam" id="PF02965">
    <property type="entry name" value="Met_synt_B12"/>
    <property type="match status" value="1"/>
</dbReference>
<dbReference type="NCBIfam" id="NF007024">
    <property type="entry name" value="PRK09490.1"/>
    <property type="match status" value="1"/>
</dbReference>
<organism evidence="31 32">
    <name type="scientific">Polyangium fumosum</name>
    <dbReference type="NCBI Taxonomy" id="889272"/>
    <lineage>
        <taxon>Bacteria</taxon>
        <taxon>Pseudomonadati</taxon>
        <taxon>Myxococcota</taxon>
        <taxon>Polyangia</taxon>
        <taxon>Polyangiales</taxon>
        <taxon>Polyangiaceae</taxon>
        <taxon>Polyangium</taxon>
    </lineage>
</organism>
<dbReference type="PROSITE" id="PS50974">
    <property type="entry name" value="ADOMET_ACTIVATION"/>
    <property type="match status" value="1"/>
</dbReference>
<dbReference type="PANTHER" id="PTHR45833:SF1">
    <property type="entry name" value="METHIONINE SYNTHASE"/>
    <property type="match status" value="1"/>
</dbReference>
<dbReference type="SUPFAM" id="SSF56507">
    <property type="entry name" value="Methionine synthase activation domain-like"/>
    <property type="match status" value="1"/>
</dbReference>
<keyword evidence="16 21" id="KW-0486">Methionine biosynthesis</keyword>
<dbReference type="PANTHER" id="PTHR45833">
    <property type="entry name" value="METHIONINE SYNTHASE"/>
    <property type="match status" value="1"/>
</dbReference>
<comment type="cofactor">
    <cofactor evidence="3 21 22">
        <name>methylcob(III)alamin</name>
        <dbReference type="ChEBI" id="CHEBI:28115"/>
    </cofactor>
</comment>
<dbReference type="PROSITE" id="PS50970">
    <property type="entry name" value="HCY"/>
    <property type="match status" value="1"/>
</dbReference>
<keyword evidence="9 21" id="KW-0028">Amino-acid biosynthesis</keyword>
<evidence type="ECO:0000256" key="20">
    <source>
        <dbReference type="NCBIfam" id="TIGR02082"/>
    </source>
</evidence>
<dbReference type="PROSITE" id="PS50972">
    <property type="entry name" value="PTERIN_BINDING"/>
    <property type="match status" value="1"/>
</dbReference>
<dbReference type="Gene3D" id="3.40.50.280">
    <property type="entry name" value="Cobalamin-binding domain"/>
    <property type="match status" value="1"/>
</dbReference>
<evidence type="ECO:0000256" key="5">
    <source>
        <dbReference type="ARBA" id="ARBA00010398"/>
    </source>
</evidence>
<evidence type="ECO:0000256" key="14">
    <source>
        <dbReference type="ARBA" id="ARBA00022737"/>
    </source>
</evidence>
<dbReference type="InterPro" id="IPR003759">
    <property type="entry name" value="Cbl-bd_cap"/>
</dbReference>
<dbReference type="AlphaFoldDB" id="A0A4U1J8M9"/>
<dbReference type="Pfam" id="PF02310">
    <property type="entry name" value="B12-binding"/>
    <property type="match status" value="1"/>
</dbReference>
<dbReference type="InterPro" id="IPR011822">
    <property type="entry name" value="MetH"/>
</dbReference>
<name>A0A4U1J8M9_9BACT</name>
<comment type="similarity">
    <text evidence="5">Belongs to the vitamin-B12 dependent methionine synthase family.</text>
</comment>
<feature type="binding site" evidence="22 24">
    <location>
        <position position="337"/>
    </location>
    <ligand>
        <name>Zn(2+)</name>
        <dbReference type="ChEBI" id="CHEBI:29105"/>
    </ligand>
</feature>
<dbReference type="InterPro" id="IPR036724">
    <property type="entry name" value="Cobalamin-bd_sf"/>
</dbReference>
<evidence type="ECO:0000259" key="27">
    <source>
        <dbReference type="PROSITE" id="PS50972"/>
    </source>
</evidence>
<feature type="binding site" evidence="23">
    <location>
        <begin position="1224"/>
        <end position="1225"/>
    </location>
    <ligand>
        <name>S-adenosyl-L-methionine</name>
        <dbReference type="ChEBI" id="CHEBI:59789"/>
    </ligand>
</feature>
<evidence type="ECO:0000256" key="21">
    <source>
        <dbReference type="PIRNR" id="PIRNR000381"/>
    </source>
</evidence>
<dbReference type="InterPro" id="IPR003726">
    <property type="entry name" value="HCY_dom"/>
</dbReference>
<dbReference type="GO" id="GO:0005829">
    <property type="term" value="C:cytosol"/>
    <property type="evidence" value="ECO:0007669"/>
    <property type="project" value="TreeGrafter"/>
</dbReference>
<dbReference type="InterPro" id="IPR036594">
    <property type="entry name" value="Meth_synthase_dom"/>
</dbReference>
<evidence type="ECO:0000259" key="26">
    <source>
        <dbReference type="PROSITE" id="PS50970"/>
    </source>
</evidence>
<dbReference type="CDD" id="cd02069">
    <property type="entry name" value="methionine_synthase_B12_BD"/>
    <property type="match status" value="1"/>
</dbReference>
<dbReference type="InterPro" id="IPR011005">
    <property type="entry name" value="Dihydropteroate_synth-like_sf"/>
</dbReference>
<feature type="binding site" evidence="23">
    <location>
        <position position="981"/>
    </location>
    <ligand>
        <name>S-adenosyl-L-methionine</name>
        <dbReference type="ChEBI" id="CHEBI:59789"/>
    </ligand>
</feature>
<sequence length="1274" mass="139772">MSTNDIHPLVSLLQKRIAIIDGAMGTTIRSYAMTEADIRGDRFRDSKKDLLNNGDLFTLTQPKMIGDIHRRFLEAGADIIETNTFSATSIGQSEFFVDDPREHGGKKDPAFYQKILEDKFLDELAWEINEQSARQCREWADRIGSADGKPRFVAGAIGPLTVSLSNSPDADNAGFRVVTFDQVKAAYVRQIRALIAGGSDVLLVETIFDSLNAKAAIVAIQEVFAEDGKVLPVMISAAVGRGGETMISAQTVEALWTAVKHVKPLSIGLNCSLGPDLMYPFLAELSEKADAAISCYPNAGLPNPLAPTGFDLEPPDMGRFLAEFANAGLVNIAGGCCGNTPEHIAAIAKALEDKPPRALRPPVAAEGPLRLSGSQPFTQQPGVYMMIGERTNVAGSPRFAKLIKEGNYETAVSVARQQVESGANVIDICMDEGMIDGVLAMTRFLLLLGSEPEVAKVPFMVDSSKWEVIEAGLKCLQGKGIVNSISLKEGEAKFLENARKIRKYGAAVVVMAFDEQGQAATYEDKIRICERAYRLLVDAVAFPPEDIIFDPNILTVATGIEEHNNYAVDFINATRWIKENLPGAKVSGGVSNVSFSFRGNNEVREAMHSAFLFHAIRAGMDMGIVNAGMLEVYEEIEPELRELVEDVLLNRRPDATERLVDFGEQLKAKNAGAAATKKGEEEWRKGTIEERLSHALVKGIDTFIDADTEEARLKLGRPLAVIEGPLMDGMSVVGDLFGAGKMFLPQVVKSARVMKKAVAYLTPFMEQEKLEMAARGEEVRTQGKIVLATVKGDVHDIGKNIVGVVLACNNYEVVDMGVMVPCDKILERAKAENADLIGLSGLITPSLDEMAHVAREMERQGFKLPLLIGGATTSRAHTAIKIAPCYSEPVVHVLDASRAVPVTTSLLSEDGRAAFVEQHRSEYEKLRRLHTGTRQKLMTLEAARANRTPITWRPEDIAAPRRIGTRVFPDVPLTTLRDYIDWTPFFHTWELKGVYPRILSHEKYGAEAKKLFAEANVLLDEIIAKKLLTARGVYGIFPAEAVGDDVQLYTDASRKTRLATFHFLRQQGVTEKGGPCRSLSDFIAPEGCGLRDHLGAFAVTTGIGLHELCDSFRKQHDDYSAIMAEALADRLAEAFAEYLHKEARIEWGFGEDEDLSPEQLIAEKYRGIRPAAGYPACPDHTEKGTLWALLDVERNTGMRITESFAMWPGSSVSGLYFAHPEARYFTLGKIDRDQVADYKVRKGMTTEEVERWLSPNLGYDPASTDEATSLPRSA</sequence>
<feature type="domain" description="Pterin-binding" evidence="27">
    <location>
        <begin position="384"/>
        <end position="645"/>
    </location>
</feature>
<keyword evidence="12 21" id="KW-0949">S-adenosyl-L-methionine</keyword>
<evidence type="ECO:0000256" key="9">
    <source>
        <dbReference type="ARBA" id="ARBA00022605"/>
    </source>
</evidence>
<feature type="binding site" evidence="23">
    <location>
        <position position="844"/>
    </location>
    <ligand>
        <name>methylcob(III)alamin</name>
        <dbReference type="ChEBI" id="CHEBI:28115"/>
    </ligand>
</feature>
<dbReference type="Gene3D" id="3.20.20.20">
    <property type="entry name" value="Dihydropteroate synthase-like"/>
    <property type="match status" value="1"/>
</dbReference>
<dbReference type="Gene3D" id="3.10.196.10">
    <property type="entry name" value="Vitamin B12-dependent methionine synthase, activation domain"/>
    <property type="match status" value="1"/>
</dbReference>
<feature type="domain" description="Hcy-binding" evidence="26">
    <location>
        <begin position="6"/>
        <end position="351"/>
    </location>
</feature>
<dbReference type="FunFam" id="1.10.1240.10:FF:000001">
    <property type="entry name" value="Methionine synthase"/>
    <property type="match status" value="1"/>
</dbReference>
<evidence type="ECO:0000256" key="1">
    <source>
        <dbReference type="ARBA" id="ARBA00001700"/>
    </source>
</evidence>
<evidence type="ECO:0000256" key="10">
    <source>
        <dbReference type="ARBA" id="ARBA00022628"/>
    </source>
</evidence>
<dbReference type="GO" id="GO:0008270">
    <property type="term" value="F:zinc ion binding"/>
    <property type="evidence" value="ECO:0007669"/>
    <property type="project" value="UniProtKB-UniRule"/>
</dbReference>
<feature type="binding site" evidence="22 24">
    <location>
        <position position="271"/>
    </location>
    <ligand>
        <name>Zn(2+)</name>
        <dbReference type="ChEBI" id="CHEBI:29105"/>
    </ligand>
</feature>
<comment type="cofactor">
    <cofactor evidence="2 21 24">
        <name>Zn(2+)</name>
        <dbReference type="ChEBI" id="CHEBI:29105"/>
    </cofactor>
</comment>
<dbReference type="SUPFAM" id="SSF82282">
    <property type="entry name" value="Homocysteine S-methyltransferase"/>
    <property type="match status" value="1"/>
</dbReference>
<keyword evidence="10 21" id="KW-0846">Cobalamin</keyword>
<keyword evidence="32" id="KW-1185">Reference proteome</keyword>
<evidence type="ECO:0000256" key="25">
    <source>
        <dbReference type="SAM" id="MobiDB-lite"/>
    </source>
</evidence>
<evidence type="ECO:0000256" key="17">
    <source>
        <dbReference type="ARBA" id="ARBA00023285"/>
    </source>
</evidence>
<dbReference type="PIRSF" id="PIRSF000381">
    <property type="entry name" value="MetH"/>
    <property type="match status" value="1"/>
</dbReference>
<evidence type="ECO:0000256" key="7">
    <source>
        <dbReference type="ARBA" id="ARBA00013998"/>
    </source>
</evidence>
<dbReference type="GO" id="GO:0050667">
    <property type="term" value="P:homocysteine metabolic process"/>
    <property type="evidence" value="ECO:0007669"/>
    <property type="project" value="TreeGrafter"/>
</dbReference>
<dbReference type="Pfam" id="PF02607">
    <property type="entry name" value="B12-binding_2"/>
    <property type="match status" value="1"/>
</dbReference>
<evidence type="ECO:0000256" key="18">
    <source>
        <dbReference type="ARBA" id="ARBA00025552"/>
    </source>
</evidence>
<feature type="binding site" evidence="22 24">
    <location>
        <position position="336"/>
    </location>
    <ligand>
        <name>Zn(2+)</name>
        <dbReference type="ChEBI" id="CHEBI:29105"/>
    </ligand>
</feature>
<dbReference type="Pfam" id="PF00809">
    <property type="entry name" value="Pterin_bind"/>
    <property type="match status" value="1"/>
</dbReference>
<feature type="binding site" evidence="23">
    <location>
        <position position="1169"/>
    </location>
    <ligand>
        <name>S-adenosyl-L-methionine</name>
        <dbReference type="ChEBI" id="CHEBI:59789"/>
    </ligand>
</feature>
<dbReference type="InterPro" id="IPR000489">
    <property type="entry name" value="Pterin-binding_dom"/>
</dbReference>
<keyword evidence="8 21" id="KW-0489">Methyltransferase</keyword>
<dbReference type="SUPFAM" id="SSF47644">
    <property type="entry name" value="Methionine synthase domain"/>
    <property type="match status" value="1"/>
</dbReference>
<dbReference type="SUPFAM" id="SSF51717">
    <property type="entry name" value="Dihydropteroate synthetase-like"/>
    <property type="match status" value="1"/>
</dbReference>
<evidence type="ECO:0000256" key="3">
    <source>
        <dbReference type="ARBA" id="ARBA00001956"/>
    </source>
</evidence>
<evidence type="ECO:0000313" key="31">
    <source>
        <dbReference type="EMBL" id="TKD03987.1"/>
    </source>
</evidence>
<evidence type="ECO:0000256" key="22">
    <source>
        <dbReference type="PIRSR" id="PIRSR000381-1"/>
    </source>
</evidence>
<evidence type="ECO:0000256" key="11">
    <source>
        <dbReference type="ARBA" id="ARBA00022679"/>
    </source>
</evidence>
<feature type="region of interest" description="Disordered" evidence="25">
    <location>
        <begin position="1255"/>
        <end position="1274"/>
    </location>
</feature>
<keyword evidence="15 21" id="KW-0862">Zinc</keyword>
<evidence type="ECO:0000256" key="15">
    <source>
        <dbReference type="ARBA" id="ARBA00022833"/>
    </source>
</evidence>
<dbReference type="InterPro" id="IPR006158">
    <property type="entry name" value="Cobalamin-bd"/>
</dbReference>
<feature type="binding site" evidence="23">
    <location>
        <position position="723"/>
    </location>
    <ligand>
        <name>methylcob(III)alamin</name>
        <dbReference type="ChEBI" id="CHEBI:28115"/>
    </ligand>
</feature>
<dbReference type="Proteomes" id="UP000309215">
    <property type="component" value="Unassembled WGS sequence"/>
</dbReference>
<feature type="compositionally biased region" description="Polar residues" evidence="25">
    <location>
        <begin position="1265"/>
        <end position="1274"/>
    </location>
</feature>
<evidence type="ECO:0000313" key="32">
    <source>
        <dbReference type="Proteomes" id="UP000309215"/>
    </source>
</evidence>
<dbReference type="FunFam" id="3.20.20.330:FF:000001">
    <property type="entry name" value="Methionine synthase"/>
    <property type="match status" value="1"/>
</dbReference>
<evidence type="ECO:0000259" key="28">
    <source>
        <dbReference type="PROSITE" id="PS50974"/>
    </source>
</evidence>
<keyword evidence="17 21" id="KW-0170">Cobalt</keyword>
<dbReference type="SUPFAM" id="SSF52242">
    <property type="entry name" value="Cobalamin (vitamin B12)-binding domain"/>
    <property type="match status" value="1"/>
</dbReference>
<feature type="binding site" description="axial binding residue" evidence="22">
    <location>
        <position position="795"/>
    </location>
    <ligand>
        <name>methylcob(III)alamin</name>
        <dbReference type="ChEBI" id="CHEBI:28115"/>
    </ligand>
    <ligandPart>
        <name>Co</name>
        <dbReference type="ChEBI" id="CHEBI:27638"/>
    </ligandPart>
</feature>
<evidence type="ECO:0000256" key="19">
    <source>
        <dbReference type="ARBA" id="ARBA00031040"/>
    </source>
</evidence>
<dbReference type="GO" id="GO:0032259">
    <property type="term" value="P:methylation"/>
    <property type="evidence" value="ECO:0007669"/>
    <property type="project" value="UniProtKB-KW"/>
</dbReference>
<dbReference type="OrthoDB" id="9803687at2"/>
<dbReference type="FunFam" id="3.20.20.20:FF:000002">
    <property type="entry name" value="Methionine synthase"/>
    <property type="match status" value="1"/>
</dbReference>
<keyword evidence="14" id="KW-0677">Repeat</keyword>
<dbReference type="EMBL" id="SSMQ01000026">
    <property type="protein sequence ID" value="TKD03987.1"/>
    <property type="molecule type" value="Genomic_DNA"/>
</dbReference>
<evidence type="ECO:0000259" key="29">
    <source>
        <dbReference type="PROSITE" id="PS51332"/>
    </source>
</evidence>
<dbReference type="NCBIfam" id="TIGR02082">
    <property type="entry name" value="metH"/>
    <property type="match status" value="1"/>
</dbReference>
<evidence type="ECO:0000256" key="13">
    <source>
        <dbReference type="ARBA" id="ARBA00022723"/>
    </source>
</evidence>
<feature type="domain" description="AdoMet activation" evidence="28">
    <location>
        <begin position="931"/>
        <end position="1262"/>
    </location>
</feature>
<comment type="domain">
    <text evidence="21">Modular enzyme with four functionally distinct domains. The isolated Hcy-binding domain catalyzes methyl transfer from free methylcobalamin to homocysteine. The Hcy-binding domain in association with the pterin-binding domain catalyzes the methylation of cob(I)alamin by methyltetrahydrofolate and the methylation of homocysteine. The B12-binding domain binds the cofactor. The AdoMet activation domain binds S-adenosyl-L-methionine. Under aerobic conditions cob(I)alamin can be converted to inactive cob(II)alamin. Reductive methylation by S-adenosyl-L-methionine and flavodoxin regenerates methylcobalamin.</text>
</comment>
<evidence type="ECO:0000256" key="2">
    <source>
        <dbReference type="ARBA" id="ARBA00001947"/>
    </source>
</evidence>
<dbReference type="Gene3D" id="3.20.20.330">
    <property type="entry name" value="Homocysteine-binding-like domain"/>
    <property type="match status" value="1"/>
</dbReference>
<dbReference type="PROSITE" id="PS51332">
    <property type="entry name" value="B12_BINDING"/>
    <property type="match status" value="1"/>
</dbReference>
<feature type="binding site" evidence="23">
    <location>
        <begin position="792"/>
        <end position="796"/>
    </location>
    <ligand>
        <name>methylcob(III)alamin</name>
        <dbReference type="ChEBI" id="CHEBI:28115"/>
    </ligand>
</feature>
<comment type="pathway">
    <text evidence="4 21">Amino-acid biosynthesis; L-methionine biosynthesis via de novo pathway; L-methionine from L-homocysteine (MetH route): step 1/1.</text>
</comment>
<evidence type="ECO:0000256" key="12">
    <source>
        <dbReference type="ARBA" id="ARBA00022691"/>
    </source>
</evidence>
<dbReference type="PROSITE" id="PS51337">
    <property type="entry name" value="B12_BINDING_NTER"/>
    <property type="match status" value="1"/>
</dbReference>
<keyword evidence="13 21" id="KW-0479">Metal-binding</keyword>
<dbReference type="InterPro" id="IPR004223">
    <property type="entry name" value="VitB12-dep_Met_synth_activ_dom"/>
</dbReference>
<evidence type="ECO:0000259" key="30">
    <source>
        <dbReference type="PROSITE" id="PS51337"/>
    </source>
</evidence>
<evidence type="ECO:0000256" key="8">
    <source>
        <dbReference type="ARBA" id="ARBA00022603"/>
    </source>
</evidence>
<protein>
    <recommendedName>
        <fullName evidence="7 20">Methionine synthase</fullName>
        <ecNumber evidence="6 20">2.1.1.13</ecNumber>
    </recommendedName>
    <alternativeName>
        <fullName evidence="19 21">5-methyltetrahydrofolate--homocysteine methyltransferase</fullName>
    </alternativeName>
</protein>
<dbReference type="UniPathway" id="UPA00051">
    <property type="reaction ID" value="UER00081"/>
</dbReference>
<feature type="domain" description="B12-binding" evidence="29">
    <location>
        <begin position="782"/>
        <end position="917"/>
    </location>
</feature>
<evidence type="ECO:0000256" key="16">
    <source>
        <dbReference type="ARBA" id="ARBA00023167"/>
    </source>
</evidence>
<feature type="domain" description="B12-binding N-terminal" evidence="30">
    <location>
        <begin position="679"/>
        <end position="773"/>
    </location>
</feature>
<proteinExistence type="inferred from homology"/>
<dbReference type="SMART" id="SM01018">
    <property type="entry name" value="B12-binding_2"/>
    <property type="match status" value="1"/>
</dbReference>
<accession>A0A4U1J8M9</accession>
<dbReference type="FunFam" id="3.40.50.280:FF:000001">
    <property type="entry name" value="Methionine synthase"/>
    <property type="match status" value="1"/>
</dbReference>
<reference evidence="31 32" key="1">
    <citation type="submission" date="2019-04" db="EMBL/GenBank/DDBJ databases">
        <authorList>
            <person name="Li Y."/>
            <person name="Wang J."/>
        </authorList>
    </citation>
    <scope>NUCLEOTIDE SEQUENCE [LARGE SCALE GENOMIC DNA]</scope>
    <source>
        <strain evidence="31 32">DSM 14668</strain>
    </source>
</reference>
<evidence type="ECO:0000256" key="6">
    <source>
        <dbReference type="ARBA" id="ARBA00012032"/>
    </source>
</evidence>
<feature type="binding site" evidence="23">
    <location>
        <position position="896"/>
    </location>
    <ligand>
        <name>methylcob(III)alamin</name>
        <dbReference type="ChEBI" id="CHEBI:28115"/>
    </ligand>
</feature>